<dbReference type="InterPro" id="IPR043519">
    <property type="entry name" value="NT_sf"/>
</dbReference>
<comment type="similarity">
    <text evidence="9">Belongs to the tRNA nucleotidyltransferase/poly(A) polymerase family.</text>
</comment>
<keyword evidence="7" id="KW-0460">Magnesium</keyword>
<evidence type="ECO:0000313" key="14">
    <source>
        <dbReference type="Proteomes" id="UP000659344"/>
    </source>
</evidence>
<dbReference type="RefSeq" id="WP_188538931.1">
    <property type="nucleotide sequence ID" value="NZ_BMFT01000001.1"/>
</dbReference>
<keyword evidence="5" id="KW-0479">Metal-binding</keyword>
<evidence type="ECO:0000313" key="13">
    <source>
        <dbReference type="EMBL" id="GGH24185.1"/>
    </source>
</evidence>
<dbReference type="InterPro" id="IPR002646">
    <property type="entry name" value="PolA_pol_head_dom"/>
</dbReference>
<protein>
    <submittedName>
        <fullName evidence="13">CCA-adding enzyme</fullName>
    </submittedName>
</protein>
<proteinExistence type="inferred from homology"/>
<dbReference type="CDD" id="cd05398">
    <property type="entry name" value="NT_ClassII-CCAase"/>
    <property type="match status" value="1"/>
</dbReference>
<dbReference type="EMBL" id="BMFT01000001">
    <property type="protein sequence ID" value="GGH24185.1"/>
    <property type="molecule type" value="Genomic_DNA"/>
</dbReference>
<evidence type="ECO:0000256" key="1">
    <source>
        <dbReference type="ARBA" id="ARBA00001946"/>
    </source>
</evidence>
<dbReference type="Pfam" id="PF01743">
    <property type="entry name" value="PolyA_pol"/>
    <property type="match status" value="1"/>
</dbReference>
<feature type="domain" description="CCA-adding enzyme C-terminal" evidence="12">
    <location>
        <begin position="369"/>
        <end position="425"/>
    </location>
</feature>
<dbReference type="Proteomes" id="UP000659344">
    <property type="component" value="Unassembled WGS sequence"/>
</dbReference>
<evidence type="ECO:0000256" key="5">
    <source>
        <dbReference type="ARBA" id="ARBA00022723"/>
    </source>
</evidence>
<evidence type="ECO:0000256" key="6">
    <source>
        <dbReference type="ARBA" id="ARBA00022741"/>
    </source>
</evidence>
<keyword evidence="4" id="KW-0548">Nucleotidyltransferase</keyword>
<evidence type="ECO:0000259" key="12">
    <source>
        <dbReference type="Pfam" id="PF13735"/>
    </source>
</evidence>
<evidence type="ECO:0000256" key="9">
    <source>
        <dbReference type="RuleBase" id="RU003953"/>
    </source>
</evidence>
<evidence type="ECO:0000256" key="4">
    <source>
        <dbReference type="ARBA" id="ARBA00022695"/>
    </source>
</evidence>
<keyword evidence="6" id="KW-0547">Nucleotide-binding</keyword>
<dbReference type="Gene3D" id="1.10.246.80">
    <property type="match status" value="1"/>
</dbReference>
<name>A0ABQ1YG93_9BACL</name>
<dbReference type="PANTHER" id="PTHR46173:SF1">
    <property type="entry name" value="CCA TRNA NUCLEOTIDYLTRANSFERASE 1, MITOCHONDRIAL"/>
    <property type="match status" value="1"/>
</dbReference>
<gene>
    <name evidence="13" type="primary">cca</name>
    <name evidence="13" type="ORF">GCM10008013_23810</name>
</gene>
<sequence>MISWKQVDPLMQRQGEEVLRKLLESGFQGYFVGGCVRDELMGRPVHDMDIATSANPEQVIELFERTVPTGIQHGTVTVLMADYHFEVTTFRKESSYGDHRRPLSVEYVDDITEDLQRRDFTMNAIARDIDGTLIDPFHGREDIELGVIRCVGIAAERFDEDALRMMRGIRFTANFAFRPVKSMWRALLEGRDKLSFIAMERIRVELEKIVLGVHPLRGLALIERSGLLHYVKVPVILPSELRRDLLEAIVYVQEEDSEIRWSLLVQGLDISGAEVSRLMKAWTFSNSVAQSTSEIVLFDEAWSEIRSKISLQNEEQLRINWVQLQVRFGKPVAARWLKRQTILLRECCMLDTTRSGTELRALELTCKWHEGVTVHSVQDLAVSGSEVLFITGKKAGPWLGELMKQWLLSVAMGEIPNEKELLLEQAKAVVNLGGR</sequence>
<dbReference type="PROSITE" id="PS51257">
    <property type="entry name" value="PROKAR_LIPOPROTEIN"/>
    <property type="match status" value="1"/>
</dbReference>
<reference evidence="14" key="1">
    <citation type="journal article" date="2019" name="Int. J. Syst. Evol. Microbiol.">
        <title>The Global Catalogue of Microorganisms (GCM) 10K type strain sequencing project: providing services to taxonomists for standard genome sequencing and annotation.</title>
        <authorList>
            <consortium name="The Broad Institute Genomics Platform"/>
            <consortium name="The Broad Institute Genome Sequencing Center for Infectious Disease"/>
            <person name="Wu L."/>
            <person name="Ma J."/>
        </authorList>
    </citation>
    <scope>NUCLEOTIDE SEQUENCE [LARGE SCALE GENOMIC DNA]</scope>
    <source>
        <strain evidence="14">CGMCC 1.12769</strain>
    </source>
</reference>
<comment type="cofactor">
    <cofactor evidence="1">
        <name>Mg(2+)</name>
        <dbReference type="ChEBI" id="CHEBI:18420"/>
    </cofactor>
</comment>
<dbReference type="NCBIfam" id="NF009814">
    <property type="entry name" value="PRK13299.1"/>
    <property type="match status" value="1"/>
</dbReference>
<keyword evidence="8 9" id="KW-0694">RNA-binding</keyword>
<evidence type="ECO:0000256" key="3">
    <source>
        <dbReference type="ARBA" id="ARBA00022694"/>
    </source>
</evidence>
<dbReference type="SUPFAM" id="SSF81891">
    <property type="entry name" value="Poly A polymerase C-terminal region-like"/>
    <property type="match status" value="1"/>
</dbReference>
<dbReference type="Gene3D" id="1.10.3090.10">
    <property type="entry name" value="cca-adding enzyme, domain 2"/>
    <property type="match status" value="1"/>
</dbReference>
<dbReference type="InterPro" id="IPR050264">
    <property type="entry name" value="Bact_CCA-adding_enz_type3_sf"/>
</dbReference>
<dbReference type="Gene3D" id="3.30.460.10">
    <property type="entry name" value="Beta Polymerase, domain 2"/>
    <property type="match status" value="1"/>
</dbReference>
<evidence type="ECO:0000256" key="7">
    <source>
        <dbReference type="ARBA" id="ARBA00022842"/>
    </source>
</evidence>
<evidence type="ECO:0000256" key="2">
    <source>
        <dbReference type="ARBA" id="ARBA00022679"/>
    </source>
</evidence>
<organism evidence="13 14">
    <name type="scientific">Paenibacillus segetis</name>
    <dbReference type="NCBI Taxonomy" id="1325360"/>
    <lineage>
        <taxon>Bacteria</taxon>
        <taxon>Bacillati</taxon>
        <taxon>Bacillota</taxon>
        <taxon>Bacilli</taxon>
        <taxon>Bacillales</taxon>
        <taxon>Paenibacillaceae</taxon>
        <taxon>Paenibacillus</taxon>
    </lineage>
</organism>
<keyword evidence="3" id="KW-0819">tRNA processing</keyword>
<dbReference type="InterPro" id="IPR032828">
    <property type="entry name" value="PolyA_RNA-bd"/>
</dbReference>
<dbReference type="Pfam" id="PF13735">
    <property type="entry name" value="tRNA_NucTran2_2"/>
    <property type="match status" value="1"/>
</dbReference>
<comment type="caution">
    <text evidence="13">The sequence shown here is derived from an EMBL/GenBank/DDBJ whole genome shotgun (WGS) entry which is preliminary data.</text>
</comment>
<dbReference type="PANTHER" id="PTHR46173">
    <property type="entry name" value="CCA TRNA NUCLEOTIDYLTRANSFERASE 1, MITOCHONDRIAL"/>
    <property type="match status" value="1"/>
</dbReference>
<dbReference type="InterPro" id="IPR032810">
    <property type="entry name" value="CCA-adding_enz_C"/>
</dbReference>
<dbReference type="SUPFAM" id="SSF81301">
    <property type="entry name" value="Nucleotidyltransferase"/>
    <property type="match status" value="1"/>
</dbReference>
<evidence type="ECO:0000256" key="8">
    <source>
        <dbReference type="ARBA" id="ARBA00022884"/>
    </source>
</evidence>
<evidence type="ECO:0000259" key="10">
    <source>
        <dbReference type="Pfam" id="PF01743"/>
    </source>
</evidence>
<keyword evidence="2 9" id="KW-0808">Transferase</keyword>
<feature type="domain" description="Poly A polymerase head" evidence="10">
    <location>
        <begin position="30"/>
        <end position="149"/>
    </location>
</feature>
<keyword evidence="14" id="KW-1185">Reference proteome</keyword>
<accession>A0ABQ1YG93</accession>
<evidence type="ECO:0000259" key="11">
    <source>
        <dbReference type="Pfam" id="PF12627"/>
    </source>
</evidence>
<feature type="domain" description="tRNA nucleotidyltransferase/poly(A) polymerase RNA and SrmB- binding" evidence="11">
    <location>
        <begin position="181"/>
        <end position="231"/>
    </location>
</feature>
<dbReference type="Pfam" id="PF12627">
    <property type="entry name" value="PolyA_pol_RNAbd"/>
    <property type="match status" value="1"/>
</dbReference>